<evidence type="ECO:0000313" key="2">
    <source>
        <dbReference type="EMBL" id="PRP88407.1"/>
    </source>
</evidence>
<reference evidence="2 3" key="1">
    <citation type="journal article" date="2018" name="Genome Biol. Evol.">
        <title>Multiple Roots of Fruiting Body Formation in Amoebozoa.</title>
        <authorList>
            <person name="Hillmann F."/>
            <person name="Forbes G."/>
            <person name="Novohradska S."/>
            <person name="Ferling I."/>
            <person name="Riege K."/>
            <person name="Groth M."/>
            <person name="Westermann M."/>
            <person name="Marz M."/>
            <person name="Spaller T."/>
            <person name="Winckler T."/>
            <person name="Schaap P."/>
            <person name="Glockner G."/>
        </authorList>
    </citation>
    <scope>NUCLEOTIDE SEQUENCE [LARGE SCALE GENOMIC DNA]</scope>
    <source>
        <strain evidence="2 3">Jena</strain>
    </source>
</reference>
<protein>
    <submittedName>
        <fullName evidence="2">Uncharacterized protein</fullName>
    </submittedName>
</protein>
<feature type="region of interest" description="Disordered" evidence="1">
    <location>
        <begin position="56"/>
        <end position="123"/>
    </location>
</feature>
<organism evidence="2 3">
    <name type="scientific">Planoprotostelium fungivorum</name>
    <dbReference type="NCBI Taxonomy" id="1890364"/>
    <lineage>
        <taxon>Eukaryota</taxon>
        <taxon>Amoebozoa</taxon>
        <taxon>Evosea</taxon>
        <taxon>Variosea</taxon>
        <taxon>Cavosteliida</taxon>
        <taxon>Cavosteliaceae</taxon>
        <taxon>Planoprotostelium</taxon>
    </lineage>
</organism>
<dbReference type="EMBL" id="MDYQ01000011">
    <property type="protein sequence ID" value="PRP88407.1"/>
    <property type="molecule type" value="Genomic_DNA"/>
</dbReference>
<evidence type="ECO:0000313" key="3">
    <source>
        <dbReference type="Proteomes" id="UP000241769"/>
    </source>
</evidence>
<name>A0A2P6NWS4_9EUKA</name>
<accession>A0A2P6NWS4</accession>
<sequence length="454" mass="50631">MALDKNESLKGREMNGLYVTDLQIVQSGPLCLRFAANGGSGVSRFFQALAKTVGVSPTPTKGISLTDLDSDPSPDNPLEEENDFTTQGAQRRLINHNTLMRSKSAREPLPMAEPPIPYTIDGSRMGLESTIYSPEEEQNGSDSSANQGSSSSLSDSVLGSIASLESEGSNALNANFGTFEFHRNKWRALVIQFRMSSKEIIVAHYGEAIHRSTFEGLLDLKADKSLSHVFTVDFANNKHYKLRTQTENDRTLIVQLYENIKKYVSTPHTLEEDKEFASTTYSRHLQASVVMRGTVLHKHLVKWSSRTLEISKINDEDTEARFNLYRMNDLGGIPLKTICIYSLDSLALSGETGFRVYACGRNTDFRFGTKAERDDWFNVTQTCLLTARPNFVIGSHVVDFSLLHSILEPKGLRFTNLKFTQLQIVSKQEALTGLNVTKKPPGRSTIKTDKADTW</sequence>
<dbReference type="InParanoid" id="A0A2P6NWS4"/>
<proteinExistence type="predicted"/>
<keyword evidence="3" id="KW-1185">Reference proteome</keyword>
<gene>
    <name evidence="2" type="ORF">PROFUN_03321</name>
</gene>
<feature type="compositionally biased region" description="Polar residues" evidence="1">
    <location>
        <begin position="84"/>
        <end position="101"/>
    </location>
</feature>
<feature type="compositionally biased region" description="Acidic residues" evidence="1">
    <location>
        <begin position="68"/>
        <end position="83"/>
    </location>
</feature>
<dbReference type="AlphaFoldDB" id="A0A2P6NWS4"/>
<comment type="caution">
    <text evidence="2">The sequence shown here is derived from an EMBL/GenBank/DDBJ whole genome shotgun (WGS) entry which is preliminary data.</text>
</comment>
<evidence type="ECO:0000256" key="1">
    <source>
        <dbReference type="SAM" id="MobiDB-lite"/>
    </source>
</evidence>
<dbReference type="Proteomes" id="UP000241769">
    <property type="component" value="Unassembled WGS sequence"/>
</dbReference>